<evidence type="ECO:0000313" key="6">
    <source>
        <dbReference type="EMBL" id="GGG94103.1"/>
    </source>
</evidence>
<reference evidence="6" key="2">
    <citation type="submission" date="2020-09" db="EMBL/GenBank/DDBJ databases">
        <authorList>
            <person name="Sun Q."/>
            <person name="Zhou Y."/>
        </authorList>
    </citation>
    <scope>NUCLEOTIDE SEQUENCE</scope>
    <source>
        <strain evidence="6">CGMCC 1.12195</strain>
    </source>
</reference>
<dbReference type="GO" id="GO:0016209">
    <property type="term" value="F:antioxidant activity"/>
    <property type="evidence" value="ECO:0007669"/>
    <property type="project" value="InterPro"/>
</dbReference>
<proteinExistence type="predicted"/>
<keyword evidence="4" id="KW-0676">Redox-active center</keyword>
<accession>A0A917HW63</accession>
<dbReference type="PANTHER" id="PTHR42852">
    <property type="entry name" value="THIOL:DISULFIDE INTERCHANGE PROTEIN DSBE"/>
    <property type="match status" value="1"/>
</dbReference>
<dbReference type="Pfam" id="PF00578">
    <property type="entry name" value="AhpC-TSA"/>
    <property type="match status" value="1"/>
</dbReference>
<comment type="subcellular location">
    <subcellularLocation>
        <location evidence="1">Cell envelope</location>
    </subcellularLocation>
</comment>
<dbReference type="GO" id="GO:0017004">
    <property type="term" value="P:cytochrome complex assembly"/>
    <property type="evidence" value="ECO:0007669"/>
    <property type="project" value="UniProtKB-KW"/>
</dbReference>
<protein>
    <recommendedName>
        <fullName evidence="5">Thioredoxin domain-containing protein</fullName>
    </recommendedName>
</protein>
<dbReference type="Proteomes" id="UP000660862">
    <property type="component" value="Unassembled WGS sequence"/>
</dbReference>
<keyword evidence="2" id="KW-0201">Cytochrome c-type biogenesis</keyword>
<dbReference type="GO" id="GO:0016491">
    <property type="term" value="F:oxidoreductase activity"/>
    <property type="evidence" value="ECO:0007669"/>
    <property type="project" value="InterPro"/>
</dbReference>
<comment type="caution">
    <text evidence="6">The sequence shown here is derived from an EMBL/GenBank/DDBJ whole genome shotgun (WGS) entry which is preliminary data.</text>
</comment>
<sequence>MAVATIMCLYAVKQVSAQEAEPAATAVADVKPLQIGDTIPEYLWHLPLKLVNHPPAGGKDSITLNDYRDKLIILDFWATWCKPCISSLYKLDTLQKQFADGLAVIPITYEEEEKAEAFITNKGWSLPSVIEEANLKKYFPHQSIPHQVWIKSGRVEAIVGPEYARANMIRDVLAGKNVAFNHKIEVPFDKMKPLFINGNGGNGSNMLYQSVISGRLQARVAGVIRPYPNEILAYNYPVEMLYKTALQNSALAPFNNDRYIIYDVDDTLRFRISQRALKEVHDDSLRSRWEKENAYCYNLVLPKGSDIQDVNERMFRDLNDFFGKYFNVVVASEDREVPALAIVKTAGYRGLSTRGGETLRSWDADSRALVLQNAPVSYLIHYMNAMLDNRPKIGLDPFNRPIVDETGIAGNVDMMVSAKFTDIGSVREALQEYGLDLAEKVTTVKMIVFKYNQQPKQ</sequence>
<organism evidence="6 7">
    <name type="scientific">Parapedobacter pyrenivorans</name>
    <dbReference type="NCBI Taxonomy" id="1305674"/>
    <lineage>
        <taxon>Bacteria</taxon>
        <taxon>Pseudomonadati</taxon>
        <taxon>Bacteroidota</taxon>
        <taxon>Sphingobacteriia</taxon>
        <taxon>Sphingobacteriales</taxon>
        <taxon>Sphingobacteriaceae</taxon>
        <taxon>Parapedobacter</taxon>
    </lineage>
</organism>
<evidence type="ECO:0000256" key="4">
    <source>
        <dbReference type="ARBA" id="ARBA00023284"/>
    </source>
</evidence>
<keyword evidence="7" id="KW-1185">Reference proteome</keyword>
<dbReference type="GO" id="GO:0030313">
    <property type="term" value="C:cell envelope"/>
    <property type="evidence" value="ECO:0007669"/>
    <property type="project" value="UniProtKB-SubCell"/>
</dbReference>
<dbReference type="Gene3D" id="3.40.30.10">
    <property type="entry name" value="Glutaredoxin"/>
    <property type="match status" value="1"/>
</dbReference>
<evidence type="ECO:0000256" key="2">
    <source>
        <dbReference type="ARBA" id="ARBA00022748"/>
    </source>
</evidence>
<evidence type="ECO:0000256" key="1">
    <source>
        <dbReference type="ARBA" id="ARBA00004196"/>
    </source>
</evidence>
<dbReference type="InterPro" id="IPR036249">
    <property type="entry name" value="Thioredoxin-like_sf"/>
</dbReference>
<dbReference type="InterPro" id="IPR013766">
    <property type="entry name" value="Thioredoxin_domain"/>
</dbReference>
<dbReference type="PANTHER" id="PTHR42852:SF6">
    <property type="entry name" value="THIOL:DISULFIDE INTERCHANGE PROTEIN DSBE"/>
    <property type="match status" value="1"/>
</dbReference>
<dbReference type="CDD" id="cd02966">
    <property type="entry name" value="TlpA_like_family"/>
    <property type="match status" value="1"/>
</dbReference>
<feature type="domain" description="Thioredoxin" evidence="5">
    <location>
        <begin position="15"/>
        <end position="181"/>
    </location>
</feature>
<keyword evidence="3" id="KW-1015">Disulfide bond</keyword>
<dbReference type="EMBL" id="BMER01000003">
    <property type="protein sequence ID" value="GGG94103.1"/>
    <property type="molecule type" value="Genomic_DNA"/>
</dbReference>
<dbReference type="PROSITE" id="PS51352">
    <property type="entry name" value="THIOREDOXIN_2"/>
    <property type="match status" value="1"/>
</dbReference>
<gene>
    <name evidence="6" type="ORF">GCM10007415_31450</name>
</gene>
<dbReference type="AlphaFoldDB" id="A0A917HW63"/>
<evidence type="ECO:0000259" key="5">
    <source>
        <dbReference type="PROSITE" id="PS51352"/>
    </source>
</evidence>
<reference evidence="6" key="1">
    <citation type="journal article" date="2014" name="Int. J. Syst. Evol. Microbiol.">
        <title>Complete genome sequence of Corynebacterium casei LMG S-19264T (=DSM 44701T), isolated from a smear-ripened cheese.</title>
        <authorList>
            <consortium name="US DOE Joint Genome Institute (JGI-PGF)"/>
            <person name="Walter F."/>
            <person name="Albersmeier A."/>
            <person name="Kalinowski J."/>
            <person name="Ruckert C."/>
        </authorList>
    </citation>
    <scope>NUCLEOTIDE SEQUENCE</scope>
    <source>
        <strain evidence="6">CGMCC 1.12195</strain>
    </source>
</reference>
<evidence type="ECO:0000256" key="3">
    <source>
        <dbReference type="ARBA" id="ARBA00023157"/>
    </source>
</evidence>
<name>A0A917HW63_9SPHI</name>
<evidence type="ECO:0000313" key="7">
    <source>
        <dbReference type="Proteomes" id="UP000660862"/>
    </source>
</evidence>
<dbReference type="SUPFAM" id="SSF52833">
    <property type="entry name" value="Thioredoxin-like"/>
    <property type="match status" value="1"/>
</dbReference>
<dbReference type="InterPro" id="IPR000866">
    <property type="entry name" value="AhpC/TSA"/>
</dbReference>
<dbReference type="InterPro" id="IPR050553">
    <property type="entry name" value="Thioredoxin_ResA/DsbE_sf"/>
</dbReference>